<dbReference type="PANTHER" id="PTHR24198:SF165">
    <property type="entry name" value="ANKYRIN REPEAT-CONTAINING PROTEIN-RELATED"/>
    <property type="match status" value="1"/>
</dbReference>
<dbReference type="Gene3D" id="1.25.40.20">
    <property type="entry name" value="Ankyrin repeat-containing domain"/>
    <property type="match status" value="2"/>
</dbReference>
<dbReference type="SUPFAM" id="SSF48403">
    <property type="entry name" value="Ankyrin repeat"/>
    <property type="match status" value="2"/>
</dbReference>
<reference evidence="4" key="1">
    <citation type="submission" date="2021-01" db="EMBL/GenBank/DDBJ databases">
        <authorList>
            <person name="Corre E."/>
            <person name="Pelletier E."/>
            <person name="Niang G."/>
            <person name="Scheremetjew M."/>
            <person name="Finn R."/>
            <person name="Kale V."/>
            <person name="Holt S."/>
            <person name="Cochrane G."/>
            <person name="Meng A."/>
            <person name="Brown T."/>
            <person name="Cohen L."/>
        </authorList>
    </citation>
    <scope>NUCLEOTIDE SEQUENCE</scope>
    <source>
        <strain evidence="4">CCMP127</strain>
    </source>
</reference>
<keyword evidence="1" id="KW-0677">Repeat</keyword>
<sequence length="1087" mass="120700">MTPSLRAEAPAFVPPGIPPVTVVPVAVDSSSAKRQQQQVDGKPQTSSRRPRGRRRARPSQKNRLAPCGDAPHNIESRQQQRARGQRTTRQTNGPPPTFRGNHRRKNQPQNRRSHMKRASPEEKNEEVNIYDFHPDYQQEWQRIIEESSRLFWHGTQGPFTTSVNETVPQQYTTAGGNDNEGTAAKHALVVGAWADTTSLIQKIAEERQAEPLPKSETESLLEQGNLTLLTYSRNRKAKERMASYPETCQDEANKGTATPRNPVAQPREWSMEKMRDKWWALLRDRTIVSTVSETKQNDPTTTGTSDDEEEGKSVEYLAVVPSSKSMDPVQVLDEIYLQSEVPLHEAINRGDESAVRLLLRTRDHSPMVMKEGVHLAVHLNNARILRILVSAGSTRTVNDDAGCNAPCIAALNGQAECLAVFLERSTAYLLQKDPHGNTVLHLVCVKKSSHSLLSLCLKHLKTDASSSFVSKLILQTNDKGETCLHVAASNGRADFIENFLNFASISLLSKLLSIQDQNDQTPLLAAVASGSIDTVMSFFMWSGNNSLVIPKVESTAPSPLLWAASLCHADMVNLLLDFYHGSENKTDLDTTLRVAVRLQATGRKIKSKHGIIRQLVISGASPCSEESDSNLCAMEIAATNHDYESLRVLLDSLEVYLKALSSSRRHDPVLKQQPESFFQGKESCEKAQLQVALRNALTISLVNALKSESEKARYLFEECAILLYEKGAVLDFVGFNIVRNSLGKASRSGDAAVSQETFYSARHDPPPCSLLAARPFKLSSQLYGDKMVGESAFLWPLVAMSNNLSWVTPKQRKHFKMLPVDTVDAKNFDLVLESDDGETFEANSELLAGTSAKIAAALRFARLQSPPETTFEKLSIPANGSICRLLLQHMYYGSIVEGLPEDSEQCCRVLLDLIVLAENLICESLLQECEIRLLSHNPRECQCSVCGIPGIKDTAYRWIGSGPSKCVTINTALDILATADHLEEFFSDVSYTIHSSANLDWPPFQKARHAVAESSLSNNFAKLFDSEAFQSQIAVSSGTMEDFRHLVLRYCLNEFVSGEKAKKEDSRRHSVKDDRALANRHRVRSDK</sequence>
<feature type="compositionally biased region" description="Basic residues" evidence="3">
    <location>
        <begin position="1078"/>
        <end position="1087"/>
    </location>
</feature>
<dbReference type="InterPro" id="IPR011333">
    <property type="entry name" value="SKP1/BTB/POZ_sf"/>
</dbReference>
<name>A0A7S3LF36_9STRA</name>
<proteinExistence type="predicted"/>
<feature type="compositionally biased region" description="Polar residues" evidence="3">
    <location>
        <begin position="28"/>
        <end position="45"/>
    </location>
</feature>
<dbReference type="SMART" id="SM00248">
    <property type="entry name" value="ANK"/>
    <property type="match status" value="5"/>
</dbReference>
<dbReference type="Gene3D" id="3.30.710.10">
    <property type="entry name" value="Potassium Channel Kv1.1, Chain A"/>
    <property type="match status" value="1"/>
</dbReference>
<feature type="compositionally biased region" description="Polar residues" evidence="3">
    <location>
        <begin position="290"/>
        <end position="299"/>
    </location>
</feature>
<gene>
    <name evidence="4" type="ORF">ACOF00016_LOCUS17919</name>
</gene>
<feature type="region of interest" description="Disordered" evidence="3">
    <location>
        <begin position="26"/>
        <end position="126"/>
    </location>
</feature>
<evidence type="ECO:0000256" key="3">
    <source>
        <dbReference type="SAM" id="MobiDB-lite"/>
    </source>
</evidence>
<feature type="region of interest" description="Disordered" evidence="3">
    <location>
        <begin position="247"/>
        <end position="269"/>
    </location>
</feature>
<accession>A0A7S3LF36</accession>
<feature type="compositionally biased region" description="Basic residues" evidence="3">
    <location>
        <begin position="100"/>
        <end position="117"/>
    </location>
</feature>
<feature type="region of interest" description="Disordered" evidence="3">
    <location>
        <begin position="1"/>
        <end position="20"/>
    </location>
</feature>
<keyword evidence="2" id="KW-0040">ANK repeat</keyword>
<feature type="compositionally biased region" description="Low complexity" evidence="3">
    <location>
        <begin position="77"/>
        <end position="91"/>
    </location>
</feature>
<feature type="region of interest" description="Disordered" evidence="3">
    <location>
        <begin position="1063"/>
        <end position="1087"/>
    </location>
</feature>
<organism evidence="4">
    <name type="scientific">Amphora coffeiformis</name>
    <dbReference type="NCBI Taxonomy" id="265554"/>
    <lineage>
        <taxon>Eukaryota</taxon>
        <taxon>Sar</taxon>
        <taxon>Stramenopiles</taxon>
        <taxon>Ochrophyta</taxon>
        <taxon>Bacillariophyta</taxon>
        <taxon>Bacillariophyceae</taxon>
        <taxon>Bacillariophycidae</taxon>
        <taxon>Thalassiophysales</taxon>
        <taxon>Catenulaceae</taxon>
        <taxon>Amphora</taxon>
    </lineage>
</organism>
<dbReference type="AlphaFoldDB" id="A0A7S3LF36"/>
<dbReference type="InterPro" id="IPR002110">
    <property type="entry name" value="Ankyrin_rpt"/>
</dbReference>
<evidence type="ECO:0000256" key="1">
    <source>
        <dbReference type="ARBA" id="ARBA00022737"/>
    </source>
</evidence>
<dbReference type="Pfam" id="PF00023">
    <property type="entry name" value="Ank"/>
    <property type="match status" value="1"/>
</dbReference>
<feature type="compositionally biased region" description="Basic residues" evidence="3">
    <location>
        <begin position="48"/>
        <end position="60"/>
    </location>
</feature>
<dbReference type="InterPro" id="IPR036770">
    <property type="entry name" value="Ankyrin_rpt-contain_sf"/>
</dbReference>
<feature type="region of interest" description="Disordered" evidence="3">
    <location>
        <begin position="290"/>
        <end position="312"/>
    </location>
</feature>
<feature type="compositionally biased region" description="Basic and acidic residues" evidence="3">
    <location>
        <begin position="1063"/>
        <end position="1077"/>
    </location>
</feature>
<evidence type="ECO:0000256" key="2">
    <source>
        <dbReference type="ARBA" id="ARBA00023043"/>
    </source>
</evidence>
<protein>
    <recommendedName>
        <fullName evidence="5">BTB domain-containing protein</fullName>
    </recommendedName>
</protein>
<dbReference type="PANTHER" id="PTHR24198">
    <property type="entry name" value="ANKYRIN REPEAT AND PROTEIN KINASE DOMAIN-CONTAINING PROTEIN"/>
    <property type="match status" value="1"/>
</dbReference>
<evidence type="ECO:0008006" key="5">
    <source>
        <dbReference type="Google" id="ProtNLM"/>
    </source>
</evidence>
<dbReference type="EMBL" id="HBIM01024186">
    <property type="protein sequence ID" value="CAE0421275.1"/>
    <property type="molecule type" value="Transcribed_RNA"/>
</dbReference>
<evidence type="ECO:0000313" key="4">
    <source>
        <dbReference type="EMBL" id="CAE0421275.1"/>
    </source>
</evidence>